<dbReference type="RefSeq" id="WP_073277599.1">
    <property type="nucleotide sequence ID" value="NZ_FRAC01000015.1"/>
</dbReference>
<dbReference type="STRING" id="1121322.SAMN02745136_03148"/>
<evidence type="ECO:0000313" key="1">
    <source>
        <dbReference type="EMBL" id="SHK70136.1"/>
    </source>
</evidence>
<protein>
    <submittedName>
        <fullName evidence="1">Uncharacterized protein</fullName>
    </submittedName>
</protein>
<dbReference type="AlphaFoldDB" id="A0A1M6ULS8"/>
<proteinExistence type="predicted"/>
<sequence>MSAANQKIMVNQNHMDLISAEFDKCANSVGEIITETKNMKNIMAANYKGRATAGLNDYFTVLNNHLDVLKICYEQLADYTIMVRDVTFSVDKALEIFYNKGGAIK</sequence>
<dbReference type="Proteomes" id="UP000184386">
    <property type="component" value="Unassembled WGS sequence"/>
</dbReference>
<evidence type="ECO:0000313" key="2">
    <source>
        <dbReference type="Proteomes" id="UP000184386"/>
    </source>
</evidence>
<dbReference type="EMBL" id="FRAC01000015">
    <property type="protein sequence ID" value="SHK70136.1"/>
    <property type="molecule type" value="Genomic_DNA"/>
</dbReference>
<dbReference type="OrthoDB" id="9870486at2"/>
<organism evidence="1 2">
    <name type="scientific">Anaerocolumna jejuensis DSM 15929</name>
    <dbReference type="NCBI Taxonomy" id="1121322"/>
    <lineage>
        <taxon>Bacteria</taxon>
        <taxon>Bacillati</taxon>
        <taxon>Bacillota</taxon>
        <taxon>Clostridia</taxon>
        <taxon>Lachnospirales</taxon>
        <taxon>Lachnospiraceae</taxon>
        <taxon>Anaerocolumna</taxon>
    </lineage>
</organism>
<keyword evidence="2" id="KW-1185">Reference proteome</keyword>
<reference evidence="1 2" key="1">
    <citation type="submission" date="2016-11" db="EMBL/GenBank/DDBJ databases">
        <authorList>
            <person name="Jaros S."/>
            <person name="Januszkiewicz K."/>
            <person name="Wedrychowicz H."/>
        </authorList>
    </citation>
    <scope>NUCLEOTIDE SEQUENCE [LARGE SCALE GENOMIC DNA]</scope>
    <source>
        <strain evidence="1 2">DSM 15929</strain>
    </source>
</reference>
<accession>A0A1M6ULS8</accession>
<name>A0A1M6ULS8_9FIRM</name>
<gene>
    <name evidence="1" type="ORF">SAMN02745136_03148</name>
</gene>